<name>K0KAW7_SACES</name>
<dbReference type="PROSITE" id="PS50837">
    <property type="entry name" value="NACHT"/>
    <property type="match status" value="1"/>
</dbReference>
<dbReference type="eggNOG" id="COG5635">
    <property type="taxonomic scope" value="Bacteria"/>
</dbReference>
<dbReference type="Gene3D" id="3.40.50.300">
    <property type="entry name" value="P-loop containing nucleotide triphosphate hydrolases"/>
    <property type="match status" value="1"/>
</dbReference>
<protein>
    <submittedName>
        <fullName evidence="3">Signal transduction protein with Nacht domain</fullName>
    </submittedName>
</protein>
<dbReference type="Proteomes" id="UP000006281">
    <property type="component" value="Chromosome"/>
</dbReference>
<proteinExistence type="predicted"/>
<feature type="domain" description="NACHT" evidence="2">
    <location>
        <begin position="191"/>
        <end position="294"/>
    </location>
</feature>
<evidence type="ECO:0000259" key="2">
    <source>
        <dbReference type="PROSITE" id="PS50837"/>
    </source>
</evidence>
<dbReference type="InterPro" id="IPR007111">
    <property type="entry name" value="NACHT_NTPase"/>
</dbReference>
<dbReference type="AlphaFoldDB" id="K0KAW7"/>
<evidence type="ECO:0000256" key="1">
    <source>
        <dbReference type="SAM" id="Phobius"/>
    </source>
</evidence>
<organism evidence="3 4">
    <name type="scientific">Saccharothrix espanaensis (strain ATCC 51144 / DSM 44229 / JCM 9112 / NBRC 15066 / NRRL 15764)</name>
    <dbReference type="NCBI Taxonomy" id="1179773"/>
    <lineage>
        <taxon>Bacteria</taxon>
        <taxon>Bacillati</taxon>
        <taxon>Actinomycetota</taxon>
        <taxon>Actinomycetes</taxon>
        <taxon>Pseudonocardiales</taxon>
        <taxon>Pseudonocardiaceae</taxon>
        <taxon>Saccharothrix</taxon>
    </lineage>
</organism>
<feature type="transmembrane region" description="Helical" evidence="1">
    <location>
        <begin position="493"/>
        <end position="514"/>
    </location>
</feature>
<dbReference type="InterPro" id="IPR027417">
    <property type="entry name" value="P-loop_NTPase"/>
</dbReference>
<evidence type="ECO:0000313" key="4">
    <source>
        <dbReference type="Proteomes" id="UP000006281"/>
    </source>
</evidence>
<dbReference type="PATRIC" id="fig|1179773.3.peg.6783"/>
<sequence length="731" mass="78019">MSKAPGMPVLRSSPRLGGTIAGTTQYRCPPFGAITSGDRPATGTSLPPGRKRRYRRFDLRKGHMDHRRLVRTSRLIALIGAGGVTCLVVLPIAINAATGGSAPRVLGPYATWLWPSLVLSTAVTAALAAWEPLSALLVQRRPAHPANRTAALDRVERYVRDRRDGSLAEQVRLKLGVVPRVGPSLPTRLRAPLVVHGEPGAGKTSLLLDLADALLGRARADADRPVPVVVDLGSWRRADDFAEWLLRALARRYRIGARLGRTWLRDRRLAVLFDGLDDVPAADRADCLAWITALKLPQVVVCCSTDDYERLPRYDVVQVEPLRRNDVQDLIASCAPRLDGLHEALAKNPDLVEEVRTPLAFGLLALAYRAGRAEYRGILDTYLVESAARGPGRAERTLRALRFLARISRRRVDLVARHRLPRREVWLDFVGPAVVWRLFRRAGPGALAGAVTALCLVVGLRLGLTAAGVAAVASIGLTRGRFAAPAVARARGIRWAAAGFVLGAVVVGGVALLADRLGGLVALSPVWLAHAVLPVVAYLVALGATRDRYWAVACALAPTAVSVWTGASADLLAGLAIGLASGAVVGVFTGGLTGVWESLRDLPAAGRGPRWSPVAGLVGVGLAAVLGAGVRWQAVDALTGLVVGLAVTPRCTRSYEPVAELIAKPLALDEFPLRRKAVIQSARDRVLLVDDNRFPHAVVRDHVAGCDPVELGATVERRRDGLSPTGSDPTA</sequence>
<evidence type="ECO:0000313" key="3">
    <source>
        <dbReference type="EMBL" id="CCH33964.1"/>
    </source>
</evidence>
<feature type="transmembrane region" description="Helical" evidence="1">
    <location>
        <begin position="75"/>
        <end position="97"/>
    </location>
</feature>
<keyword evidence="1" id="KW-0472">Membrane</keyword>
<dbReference type="EMBL" id="HE804045">
    <property type="protein sequence ID" value="CCH33964.1"/>
    <property type="molecule type" value="Genomic_DNA"/>
</dbReference>
<feature type="transmembrane region" description="Helical" evidence="1">
    <location>
        <begin position="520"/>
        <end position="542"/>
    </location>
</feature>
<accession>K0KAW7</accession>
<reference evidence="3 4" key="1">
    <citation type="journal article" date="2012" name="BMC Genomics">
        <title>Complete genome sequence of Saccharothrix espanaensis DSM 44229T and comparison to the other completely sequenced Pseudonocardiaceae.</title>
        <authorList>
            <person name="Strobel T."/>
            <person name="Al-Dilaimi A."/>
            <person name="Blom J."/>
            <person name="Gessner A."/>
            <person name="Kalinowski J."/>
            <person name="Luzhetska M."/>
            <person name="Puhler A."/>
            <person name="Szczepanowski R."/>
            <person name="Bechthold A."/>
            <person name="Ruckert C."/>
        </authorList>
    </citation>
    <scope>NUCLEOTIDE SEQUENCE [LARGE SCALE GENOMIC DNA]</scope>
    <source>
        <strain evidence="4">ATCC 51144 / DSM 44229 / JCM 9112 / NBRC 15066 / NRRL 15764</strain>
    </source>
</reference>
<feature type="transmembrane region" description="Helical" evidence="1">
    <location>
        <begin position="549"/>
        <end position="567"/>
    </location>
</feature>
<dbReference type="STRING" id="1179773.BN6_67270"/>
<feature type="transmembrane region" description="Helical" evidence="1">
    <location>
        <begin position="611"/>
        <end position="632"/>
    </location>
</feature>
<keyword evidence="4" id="KW-1185">Reference proteome</keyword>
<dbReference type="SUPFAM" id="SSF52540">
    <property type="entry name" value="P-loop containing nucleoside triphosphate hydrolases"/>
    <property type="match status" value="1"/>
</dbReference>
<dbReference type="HOGENOM" id="CLU_371989_0_0_11"/>
<feature type="transmembrane region" description="Helical" evidence="1">
    <location>
        <begin position="446"/>
        <end position="472"/>
    </location>
</feature>
<keyword evidence="1" id="KW-0812">Transmembrane</keyword>
<feature type="transmembrane region" description="Helical" evidence="1">
    <location>
        <begin position="573"/>
        <end position="599"/>
    </location>
</feature>
<gene>
    <name evidence="3" type="ordered locus">BN6_67270</name>
</gene>
<dbReference type="KEGG" id="sesp:BN6_67270"/>
<keyword evidence="1" id="KW-1133">Transmembrane helix</keyword>